<dbReference type="Pfam" id="PF20200">
    <property type="entry name" value="DUF6562"/>
    <property type="match status" value="1"/>
</dbReference>
<proteinExistence type="predicted"/>
<sequence length="358" mass="40457">MILACLVAEGILACDRTIHEYPRSTDVVVLVELNADRTPPVYYKGLNYNEKGEYFEEELTPEPSRAYVPDERLCTRFVVELYRLPSASATVDKGLLYERREIVADRLAQPPQDTLAFHVPEGYYRVLAWGDYTPETQTGDWHYDTHRLNAVKENVDQTLQVNHHKNSAAGSCDFSVMSNRRGNEVSVGIVGNLASITPAGDPIVTVHMERPSGRFRLWATDLEEFSKKRALSVNDLQIKIVYKQYVSVGYNVETSTLNAFIESRDMDMTPVTVADDGSLLLAYDYVLTDDGREDHVLIDVFVYDENGDEVNHYQNIDVPLYRNRETVLRGPFLTQNVGSGDIGIDDGFDDEFVVVIPD</sequence>
<feature type="domain" description="DUF6562" evidence="1">
    <location>
        <begin position="71"/>
        <end position="357"/>
    </location>
</feature>
<keyword evidence="3" id="KW-1185">Reference proteome</keyword>
<dbReference type="AlphaFoldDB" id="W0EXW9"/>
<dbReference type="InterPro" id="IPR046692">
    <property type="entry name" value="DUF6562"/>
</dbReference>
<gene>
    <name evidence="2" type="ORF">BARVI_10860</name>
</gene>
<organism evidence="2 3">
    <name type="scientific">Barnesiella viscericola DSM 18177</name>
    <dbReference type="NCBI Taxonomy" id="880074"/>
    <lineage>
        <taxon>Bacteria</taxon>
        <taxon>Pseudomonadati</taxon>
        <taxon>Bacteroidota</taxon>
        <taxon>Bacteroidia</taxon>
        <taxon>Bacteroidales</taxon>
        <taxon>Barnesiellaceae</taxon>
        <taxon>Barnesiella</taxon>
    </lineage>
</organism>
<reference evidence="2 3" key="1">
    <citation type="submission" date="2013-12" db="EMBL/GenBank/DDBJ databases">
        <authorList>
            <consortium name="DOE Joint Genome Institute"/>
            <person name="Eisen J."/>
            <person name="Huntemann M."/>
            <person name="Han J."/>
            <person name="Chen A."/>
            <person name="Kyrpides N."/>
            <person name="Mavromatis K."/>
            <person name="Markowitz V."/>
            <person name="Palaniappan K."/>
            <person name="Ivanova N."/>
            <person name="Schaumberg A."/>
            <person name="Pati A."/>
            <person name="Liolios K."/>
            <person name="Nordberg H.P."/>
            <person name="Cantor M.N."/>
            <person name="Hua S.X."/>
            <person name="Woyke T."/>
        </authorList>
    </citation>
    <scope>NUCLEOTIDE SEQUENCE [LARGE SCALE GENOMIC DNA]</scope>
    <source>
        <strain evidence="3">DSM 18177</strain>
    </source>
</reference>
<dbReference type="KEGG" id="bvs:BARVI_10860"/>
<evidence type="ECO:0000313" key="2">
    <source>
        <dbReference type="EMBL" id="AHF13936.1"/>
    </source>
</evidence>
<dbReference type="Proteomes" id="UP000018901">
    <property type="component" value="Chromosome"/>
</dbReference>
<dbReference type="STRING" id="880074.BARVI_10860"/>
<evidence type="ECO:0000313" key="3">
    <source>
        <dbReference type="Proteomes" id="UP000018901"/>
    </source>
</evidence>
<accession>W0EXW9</accession>
<dbReference type="HOGENOM" id="CLU_762582_0_0_10"/>
<name>W0EXW9_9BACT</name>
<dbReference type="EMBL" id="CP007034">
    <property type="protein sequence ID" value="AHF13936.1"/>
    <property type="molecule type" value="Genomic_DNA"/>
</dbReference>
<evidence type="ECO:0000259" key="1">
    <source>
        <dbReference type="Pfam" id="PF20200"/>
    </source>
</evidence>
<dbReference type="eggNOG" id="ENOG5030BYH">
    <property type="taxonomic scope" value="Bacteria"/>
</dbReference>
<protein>
    <recommendedName>
        <fullName evidence="1">DUF6562 domain-containing protein</fullName>
    </recommendedName>
</protein>